<dbReference type="EMBL" id="AP027729">
    <property type="protein sequence ID" value="BDZ42159.1"/>
    <property type="molecule type" value="Genomic_DNA"/>
</dbReference>
<protein>
    <submittedName>
        <fullName evidence="1">Uncharacterized protein</fullName>
    </submittedName>
</protein>
<evidence type="ECO:0000313" key="1">
    <source>
        <dbReference type="EMBL" id="BDZ42159.1"/>
    </source>
</evidence>
<dbReference type="Proteomes" id="UP001321475">
    <property type="component" value="Chromosome"/>
</dbReference>
<name>A0ABM8G284_9CELL</name>
<gene>
    <name evidence="1" type="ORF">GCM10025865_14580</name>
</gene>
<accession>A0ABM8G284</accession>
<dbReference type="RefSeq" id="WP_286219177.1">
    <property type="nucleotide sequence ID" value="NZ_AP027729.1"/>
</dbReference>
<proteinExistence type="predicted"/>
<reference evidence="2" key="1">
    <citation type="journal article" date="2019" name="Int. J. Syst. Evol. Microbiol.">
        <title>The Global Catalogue of Microorganisms (GCM) 10K type strain sequencing project: providing services to taxonomists for standard genome sequencing and annotation.</title>
        <authorList>
            <consortium name="The Broad Institute Genomics Platform"/>
            <consortium name="The Broad Institute Genome Sequencing Center for Infectious Disease"/>
            <person name="Wu L."/>
            <person name="Ma J."/>
        </authorList>
    </citation>
    <scope>NUCLEOTIDE SEQUENCE [LARGE SCALE GENOMIC DNA]</scope>
    <source>
        <strain evidence="2">NBRC 108565</strain>
    </source>
</reference>
<keyword evidence="2" id="KW-1185">Reference proteome</keyword>
<sequence>MTKYEARVTHEDGWWMIRVDGVGVTQARRLSEARTMVREFIAVSTDDLEPEDVDVTVEVMVEAVDILQAVASIRAEREEAARLEADAAARAKALARQLSDAGLSLRDVGAALGVSHQRAHQLVSA</sequence>
<evidence type="ECO:0000313" key="2">
    <source>
        <dbReference type="Proteomes" id="UP001321475"/>
    </source>
</evidence>
<organism evidence="1 2">
    <name type="scientific">Paraoerskovia sediminicola</name>
    <dbReference type="NCBI Taxonomy" id="1138587"/>
    <lineage>
        <taxon>Bacteria</taxon>
        <taxon>Bacillati</taxon>
        <taxon>Actinomycetota</taxon>
        <taxon>Actinomycetes</taxon>
        <taxon>Micrococcales</taxon>
        <taxon>Cellulomonadaceae</taxon>
        <taxon>Paraoerskovia</taxon>
    </lineage>
</organism>